<keyword evidence="1" id="KW-0812">Transmembrane</keyword>
<dbReference type="EMBL" id="FWWZ01000001">
    <property type="protein sequence ID" value="SMC08792.1"/>
    <property type="molecule type" value="Genomic_DNA"/>
</dbReference>
<dbReference type="OrthoDB" id="5487830at2"/>
<feature type="transmembrane region" description="Helical" evidence="1">
    <location>
        <begin position="335"/>
        <end position="356"/>
    </location>
</feature>
<keyword evidence="1" id="KW-1133">Transmembrane helix</keyword>
<proteinExistence type="predicted"/>
<feature type="transmembrane region" description="Helical" evidence="1">
    <location>
        <begin position="362"/>
        <end position="381"/>
    </location>
</feature>
<dbReference type="RefSeq" id="WP_084275055.1">
    <property type="nucleotide sequence ID" value="NZ_AP026671.1"/>
</dbReference>
<dbReference type="STRING" id="1069081.SAMN05660197_0560"/>
<gene>
    <name evidence="2" type="ORF">SAMN05660197_0560</name>
</gene>
<reference evidence="3" key="1">
    <citation type="submission" date="2017-04" db="EMBL/GenBank/DDBJ databases">
        <authorList>
            <person name="Varghese N."/>
            <person name="Submissions S."/>
        </authorList>
    </citation>
    <scope>NUCLEOTIDE SEQUENCE [LARGE SCALE GENOMIC DNA]</scope>
    <source>
        <strain evidence="3">DSM 16512</strain>
    </source>
</reference>
<evidence type="ECO:0000313" key="3">
    <source>
        <dbReference type="Proteomes" id="UP000192602"/>
    </source>
</evidence>
<accession>A0A1W1WRG4</accession>
<feature type="transmembrane region" description="Helical" evidence="1">
    <location>
        <begin position="21"/>
        <end position="41"/>
    </location>
</feature>
<feature type="transmembrane region" description="Helical" evidence="1">
    <location>
        <begin position="298"/>
        <end position="323"/>
    </location>
</feature>
<dbReference type="Proteomes" id="UP000192602">
    <property type="component" value="Unassembled WGS sequence"/>
</dbReference>
<keyword evidence="1" id="KW-0472">Membrane</keyword>
<feature type="transmembrane region" description="Helical" evidence="1">
    <location>
        <begin position="264"/>
        <end position="286"/>
    </location>
</feature>
<protein>
    <submittedName>
        <fullName evidence="2">Uncharacterized protein involved in response to NO</fullName>
    </submittedName>
</protein>
<dbReference type="InterPro" id="IPR010266">
    <property type="entry name" value="NnrS"/>
</dbReference>
<feature type="transmembrane region" description="Helical" evidence="1">
    <location>
        <begin position="213"/>
        <end position="229"/>
    </location>
</feature>
<dbReference type="AlphaFoldDB" id="A0A1W1WRG4"/>
<dbReference type="Pfam" id="PF05940">
    <property type="entry name" value="NnrS"/>
    <property type="match status" value="1"/>
</dbReference>
<sequence>MQFTQQKLSRRDYFFSQPHQPFFVLGVVNAIIFMGLFILAYRGVFDIDAKFFHSYSMIFLVFTNFFYGFLYTTFPRFSGTMPIDARIYLTVFLLQLIATLSFLVSIWLPFAFFAAALFVAAGFALTLRTFYGIYKSCQLPKKDQYWIIVALGVGVMSDILFLLSQISCRCNTRVFFDTAVNFGVYLYMIFLAFVVALRMVPFFSHVMDWKRSRFLHLEIFVLFLLHSFLHGLYPAGVFVVDLLAGLLIAWELKKIALPFPNKEPLLWILHIAFFWLAGGLILGSLIEAYERFSGVYSFALPLHLLLLGFLTTILIGFGTRVTLGHSGNMLRVDRVTVWIFYFTQIVVLGRVLFSLFAAQGKVFPFFDISAALFLVLFIWWLGKYFKILAFGEKLGTMK</sequence>
<keyword evidence="3" id="KW-1185">Reference proteome</keyword>
<feature type="transmembrane region" description="Helical" evidence="1">
    <location>
        <begin position="110"/>
        <end position="133"/>
    </location>
</feature>
<feature type="transmembrane region" description="Helical" evidence="1">
    <location>
        <begin position="53"/>
        <end position="74"/>
    </location>
</feature>
<evidence type="ECO:0000256" key="1">
    <source>
        <dbReference type="SAM" id="Phobius"/>
    </source>
</evidence>
<feature type="transmembrane region" description="Helical" evidence="1">
    <location>
        <begin position="145"/>
        <end position="164"/>
    </location>
</feature>
<evidence type="ECO:0000313" key="2">
    <source>
        <dbReference type="EMBL" id="SMC08792.1"/>
    </source>
</evidence>
<feature type="transmembrane region" description="Helical" evidence="1">
    <location>
        <begin position="86"/>
        <end position="104"/>
    </location>
</feature>
<name>A0A1W1WRG4_9BACT</name>
<feature type="transmembrane region" description="Helical" evidence="1">
    <location>
        <begin position="184"/>
        <end position="201"/>
    </location>
</feature>
<organism evidence="2 3">
    <name type="scientific">Nitratiruptor tergarcus DSM 16512</name>
    <dbReference type="NCBI Taxonomy" id="1069081"/>
    <lineage>
        <taxon>Bacteria</taxon>
        <taxon>Pseudomonadati</taxon>
        <taxon>Campylobacterota</taxon>
        <taxon>Epsilonproteobacteria</taxon>
        <taxon>Nautiliales</taxon>
        <taxon>Nitratiruptoraceae</taxon>
        <taxon>Nitratiruptor</taxon>
    </lineage>
</organism>